<gene>
    <name evidence="3" type="primary">ROCK2_0</name>
    <name evidence="3" type="ORF">E2C01_066826</name>
</gene>
<dbReference type="PANTHER" id="PTHR22988:SF73">
    <property type="entry name" value="RHO-ASSOCIATED PROTEIN KINASE"/>
    <property type="match status" value="1"/>
</dbReference>
<keyword evidence="3" id="KW-0418">Kinase</keyword>
<keyword evidence="4" id="KW-1185">Reference proteome</keyword>
<keyword evidence="2" id="KW-0732">Signal</keyword>
<accession>A0A5B7HRS1</accession>
<evidence type="ECO:0000313" key="4">
    <source>
        <dbReference type="Proteomes" id="UP000324222"/>
    </source>
</evidence>
<keyword evidence="1" id="KW-0175">Coiled coil</keyword>
<dbReference type="GO" id="GO:0031032">
    <property type="term" value="P:actomyosin structure organization"/>
    <property type="evidence" value="ECO:0007669"/>
    <property type="project" value="TreeGrafter"/>
</dbReference>
<dbReference type="GO" id="GO:0007266">
    <property type="term" value="P:Rho protein signal transduction"/>
    <property type="evidence" value="ECO:0007669"/>
    <property type="project" value="TreeGrafter"/>
</dbReference>
<proteinExistence type="predicted"/>
<dbReference type="GO" id="GO:0005737">
    <property type="term" value="C:cytoplasm"/>
    <property type="evidence" value="ECO:0007669"/>
    <property type="project" value="TreeGrafter"/>
</dbReference>
<dbReference type="GO" id="GO:0000281">
    <property type="term" value="P:mitotic cytokinesis"/>
    <property type="evidence" value="ECO:0007669"/>
    <property type="project" value="TreeGrafter"/>
</dbReference>
<dbReference type="Proteomes" id="UP000324222">
    <property type="component" value="Unassembled WGS sequence"/>
</dbReference>
<dbReference type="GO" id="GO:0030866">
    <property type="term" value="P:cortical actin cytoskeleton organization"/>
    <property type="evidence" value="ECO:0007669"/>
    <property type="project" value="TreeGrafter"/>
</dbReference>
<feature type="coiled-coil region" evidence="1">
    <location>
        <begin position="17"/>
        <end position="177"/>
    </location>
</feature>
<dbReference type="GO" id="GO:0005856">
    <property type="term" value="C:cytoskeleton"/>
    <property type="evidence" value="ECO:0007669"/>
    <property type="project" value="TreeGrafter"/>
</dbReference>
<dbReference type="GO" id="GO:0072518">
    <property type="term" value="F:Rho-dependent protein serine/threonine kinase activity"/>
    <property type="evidence" value="ECO:0007669"/>
    <property type="project" value="TreeGrafter"/>
</dbReference>
<dbReference type="GO" id="GO:0048598">
    <property type="term" value="P:embryonic morphogenesis"/>
    <property type="evidence" value="ECO:0007669"/>
    <property type="project" value="TreeGrafter"/>
</dbReference>
<dbReference type="CDD" id="cd22250">
    <property type="entry name" value="ROCK_SBD"/>
    <property type="match status" value="1"/>
</dbReference>
<sequence length="198" mass="22602">MVAIVAVFIVLFLHPQVKALQKQLESETEKRTSLASDLQAQMSELSLMRTREKLLIRDLEEAKEARSSLEKELHKLEAQKSVDDVQMKELNDTLEAEQYFSTLYKTQVRELREEVDEKSRQVVELEEERTSLTHQLQLAVGRADSEALARSIAEETVAELEKEKTVKELEINDLISRHSAEVAEKDSALNAVSVDGYF</sequence>
<dbReference type="GO" id="GO:1901888">
    <property type="term" value="P:regulation of cell junction assembly"/>
    <property type="evidence" value="ECO:0007669"/>
    <property type="project" value="TreeGrafter"/>
</dbReference>
<reference evidence="3 4" key="1">
    <citation type="submission" date="2019-05" db="EMBL/GenBank/DDBJ databases">
        <title>Another draft genome of Portunus trituberculatus and its Hox gene families provides insights of decapod evolution.</title>
        <authorList>
            <person name="Jeong J.-H."/>
            <person name="Song I."/>
            <person name="Kim S."/>
            <person name="Choi T."/>
            <person name="Kim D."/>
            <person name="Ryu S."/>
            <person name="Kim W."/>
        </authorList>
    </citation>
    <scope>NUCLEOTIDE SEQUENCE [LARGE SCALE GENOMIC DNA]</scope>
    <source>
        <tissue evidence="3">Muscle</tissue>
    </source>
</reference>
<keyword evidence="3" id="KW-0808">Transferase</keyword>
<dbReference type="InterPro" id="IPR050839">
    <property type="entry name" value="Rho-assoc_Ser/Thr_Kinase"/>
</dbReference>
<dbReference type="PANTHER" id="PTHR22988">
    <property type="entry name" value="MYOTONIC DYSTROPHY S/T KINASE-RELATED"/>
    <property type="match status" value="1"/>
</dbReference>
<name>A0A5B7HRS1_PORTR</name>
<dbReference type="AlphaFoldDB" id="A0A5B7HRS1"/>
<dbReference type="EMBL" id="VSRR010034876">
    <property type="protein sequence ID" value="MPC72516.1"/>
    <property type="molecule type" value="Genomic_DNA"/>
</dbReference>
<evidence type="ECO:0000256" key="2">
    <source>
        <dbReference type="SAM" id="SignalP"/>
    </source>
</evidence>
<evidence type="ECO:0000313" key="3">
    <source>
        <dbReference type="EMBL" id="MPC72516.1"/>
    </source>
</evidence>
<dbReference type="OrthoDB" id="2156623at2759"/>
<comment type="caution">
    <text evidence="3">The sequence shown here is derived from an EMBL/GenBank/DDBJ whole genome shotgun (WGS) entry which is preliminary data.</text>
</comment>
<feature type="signal peptide" evidence="2">
    <location>
        <begin position="1"/>
        <end position="19"/>
    </location>
</feature>
<protein>
    <submittedName>
        <fullName evidence="3">Rho-associated protein kinase 2</fullName>
    </submittedName>
</protein>
<organism evidence="3 4">
    <name type="scientific">Portunus trituberculatus</name>
    <name type="common">Swimming crab</name>
    <name type="synonym">Neptunus trituberculatus</name>
    <dbReference type="NCBI Taxonomy" id="210409"/>
    <lineage>
        <taxon>Eukaryota</taxon>
        <taxon>Metazoa</taxon>
        <taxon>Ecdysozoa</taxon>
        <taxon>Arthropoda</taxon>
        <taxon>Crustacea</taxon>
        <taxon>Multicrustacea</taxon>
        <taxon>Malacostraca</taxon>
        <taxon>Eumalacostraca</taxon>
        <taxon>Eucarida</taxon>
        <taxon>Decapoda</taxon>
        <taxon>Pleocyemata</taxon>
        <taxon>Brachyura</taxon>
        <taxon>Eubrachyura</taxon>
        <taxon>Portunoidea</taxon>
        <taxon>Portunidae</taxon>
        <taxon>Portuninae</taxon>
        <taxon>Portunus</taxon>
    </lineage>
</organism>
<evidence type="ECO:0000256" key="1">
    <source>
        <dbReference type="SAM" id="Coils"/>
    </source>
</evidence>
<feature type="chain" id="PRO_5023024054" evidence="2">
    <location>
        <begin position="20"/>
        <end position="198"/>
    </location>
</feature>